<evidence type="ECO:0000313" key="2">
    <source>
        <dbReference type="EMBL" id="QJW95049.1"/>
    </source>
</evidence>
<evidence type="ECO:0000256" key="1">
    <source>
        <dbReference type="SAM" id="Phobius"/>
    </source>
</evidence>
<keyword evidence="1" id="KW-1133">Transmembrane helix</keyword>
<dbReference type="Proteomes" id="UP000503447">
    <property type="component" value="Chromosome"/>
</dbReference>
<dbReference type="EMBL" id="CP053452">
    <property type="protein sequence ID" value="QJW95049.1"/>
    <property type="molecule type" value="Genomic_DNA"/>
</dbReference>
<keyword evidence="1" id="KW-0812">Transmembrane</keyword>
<proteinExistence type="predicted"/>
<gene>
    <name evidence="2" type="ORF">FTUN_2575</name>
</gene>
<dbReference type="KEGG" id="ftj:FTUN_2575"/>
<accession>A0A6M5YLS7</accession>
<keyword evidence="1" id="KW-0472">Membrane</keyword>
<organism evidence="2 3">
    <name type="scientific">Frigoriglobus tundricola</name>
    <dbReference type="NCBI Taxonomy" id="2774151"/>
    <lineage>
        <taxon>Bacteria</taxon>
        <taxon>Pseudomonadati</taxon>
        <taxon>Planctomycetota</taxon>
        <taxon>Planctomycetia</taxon>
        <taxon>Gemmatales</taxon>
        <taxon>Gemmataceae</taxon>
        <taxon>Frigoriglobus</taxon>
    </lineage>
</organism>
<sequence>MGLLLDPIPDWGRSLRVVFTIIALCTVTALVLVQRGMTAARPAVPGGEH</sequence>
<reference evidence="3" key="1">
    <citation type="submission" date="2020-05" db="EMBL/GenBank/DDBJ databases">
        <title>Frigoriglobus tundricola gen. nov., sp. nov., a psychrotolerant cellulolytic planctomycete of the family Gemmataceae with two divergent copies of 16S rRNA gene.</title>
        <authorList>
            <person name="Kulichevskaya I.S."/>
            <person name="Ivanova A.A."/>
            <person name="Naumoff D.G."/>
            <person name="Beletsky A.V."/>
            <person name="Rijpstra W.I.C."/>
            <person name="Sinninghe Damste J.S."/>
            <person name="Mardanov A.V."/>
            <person name="Ravin N.V."/>
            <person name="Dedysh S.N."/>
        </authorList>
    </citation>
    <scope>NUCLEOTIDE SEQUENCE [LARGE SCALE GENOMIC DNA]</scope>
    <source>
        <strain evidence="3">PL17</strain>
    </source>
</reference>
<protein>
    <submittedName>
        <fullName evidence="2">Uncharacterized protein</fullName>
    </submittedName>
</protein>
<name>A0A6M5YLS7_9BACT</name>
<evidence type="ECO:0000313" key="3">
    <source>
        <dbReference type="Proteomes" id="UP000503447"/>
    </source>
</evidence>
<keyword evidence="3" id="KW-1185">Reference proteome</keyword>
<feature type="transmembrane region" description="Helical" evidence="1">
    <location>
        <begin position="15"/>
        <end position="33"/>
    </location>
</feature>
<dbReference type="AlphaFoldDB" id="A0A6M5YLS7"/>